<feature type="domain" description="TadE-like" evidence="2">
    <location>
        <begin position="18"/>
        <end position="47"/>
    </location>
</feature>
<protein>
    <submittedName>
        <fullName evidence="3">Pilus assembly protein</fullName>
    </submittedName>
</protein>
<evidence type="ECO:0000313" key="4">
    <source>
        <dbReference type="Proteomes" id="UP000276254"/>
    </source>
</evidence>
<keyword evidence="1" id="KW-0472">Membrane</keyword>
<reference evidence="3 4" key="1">
    <citation type="submission" date="2018-09" db="EMBL/GenBank/DDBJ databases">
        <title>Sphingomonas peninsula sp. nov., isolated from fildes peninsula, Antarctic soil.</title>
        <authorList>
            <person name="Yingchao G."/>
        </authorList>
    </citation>
    <scope>NUCLEOTIDE SEQUENCE [LARGE SCALE GENOMIC DNA]</scope>
    <source>
        <strain evidence="3 4">YZ-8</strain>
    </source>
</reference>
<dbReference type="OrthoDB" id="7546969at2"/>
<evidence type="ECO:0000256" key="1">
    <source>
        <dbReference type="SAM" id="Phobius"/>
    </source>
</evidence>
<dbReference type="InterPro" id="IPR012495">
    <property type="entry name" value="TadE-like_dom"/>
</dbReference>
<gene>
    <name evidence="3" type="ORF">D3Y57_08560</name>
</gene>
<proteinExistence type="predicted"/>
<dbReference type="KEGG" id="spha:D3Y57_08560"/>
<keyword evidence="1" id="KW-1133">Transmembrane helix</keyword>
<keyword evidence="4" id="KW-1185">Reference proteome</keyword>
<accession>A0A494TJS0</accession>
<organism evidence="3 4">
    <name type="scientific">Sphingomonas paeninsulae</name>
    <dbReference type="NCBI Taxonomy" id="2319844"/>
    <lineage>
        <taxon>Bacteria</taxon>
        <taxon>Pseudomonadati</taxon>
        <taxon>Pseudomonadota</taxon>
        <taxon>Alphaproteobacteria</taxon>
        <taxon>Sphingomonadales</taxon>
        <taxon>Sphingomonadaceae</taxon>
        <taxon>Sphingomonas</taxon>
    </lineage>
</organism>
<evidence type="ECO:0000313" key="3">
    <source>
        <dbReference type="EMBL" id="AYJ86011.1"/>
    </source>
</evidence>
<dbReference type="AlphaFoldDB" id="A0A494TJS0"/>
<keyword evidence="1" id="KW-0812">Transmembrane</keyword>
<evidence type="ECO:0000259" key="2">
    <source>
        <dbReference type="Pfam" id="PF07811"/>
    </source>
</evidence>
<feature type="transmembrane region" description="Helical" evidence="1">
    <location>
        <begin position="20"/>
        <end position="38"/>
    </location>
</feature>
<dbReference type="Proteomes" id="UP000276254">
    <property type="component" value="Chromosome"/>
</dbReference>
<name>A0A494TJS0_SPHPE</name>
<dbReference type="Pfam" id="PF07811">
    <property type="entry name" value="TadE"/>
    <property type="match status" value="1"/>
</dbReference>
<sequence length="231" mass="24543">MQRVADLMLKHFARSTRGSVLVEFAICLPVLLLLYTGGVCVSDMIACNRKVTIATRSLVDLVTRTTSPAIVYNSPQSTNAASYLSASAIVLSPYKLNNATEQVSLLRVCDATHAYVVWTQAQTQSADGSTITPTTSTHIAGTLPTNAAQSANSVIAIPSNMITSPMVPTSPDGSNVCGNLAPGNSTKTQVGTAGGWLYTGNINYNFTPVFSYMPIGTTVLTHTIYMVPRLY</sequence>
<dbReference type="EMBL" id="CP032829">
    <property type="protein sequence ID" value="AYJ86011.1"/>
    <property type="molecule type" value="Genomic_DNA"/>
</dbReference>